<evidence type="ECO:0000313" key="2">
    <source>
        <dbReference type="Proteomes" id="UP001187531"/>
    </source>
</evidence>
<dbReference type="EMBL" id="JAVRJZ010000017">
    <property type="protein sequence ID" value="KAK2709369.1"/>
    <property type="molecule type" value="Genomic_DNA"/>
</dbReference>
<dbReference type="GO" id="GO:0003676">
    <property type="term" value="F:nucleic acid binding"/>
    <property type="evidence" value="ECO:0007669"/>
    <property type="project" value="InterPro"/>
</dbReference>
<dbReference type="Pfam" id="PF13893">
    <property type="entry name" value="RRM_5"/>
    <property type="match status" value="2"/>
</dbReference>
<name>A0AA88HFI8_ARTSF</name>
<dbReference type="Gene3D" id="3.30.70.330">
    <property type="match status" value="3"/>
</dbReference>
<protein>
    <recommendedName>
        <fullName evidence="3">RRM domain-containing protein</fullName>
    </recommendedName>
</protein>
<proteinExistence type="predicted"/>
<evidence type="ECO:0000313" key="1">
    <source>
        <dbReference type="EMBL" id="KAK2709369.1"/>
    </source>
</evidence>
<organism evidence="1 2">
    <name type="scientific">Artemia franciscana</name>
    <name type="common">Brine shrimp</name>
    <name type="synonym">Artemia sanfranciscana</name>
    <dbReference type="NCBI Taxonomy" id="6661"/>
    <lineage>
        <taxon>Eukaryota</taxon>
        <taxon>Metazoa</taxon>
        <taxon>Ecdysozoa</taxon>
        <taxon>Arthropoda</taxon>
        <taxon>Crustacea</taxon>
        <taxon>Branchiopoda</taxon>
        <taxon>Anostraca</taxon>
        <taxon>Artemiidae</taxon>
        <taxon>Artemia</taxon>
    </lineage>
</organism>
<dbReference type="AlphaFoldDB" id="A0AA88HFI8"/>
<dbReference type="InterPro" id="IPR035979">
    <property type="entry name" value="RBD_domain_sf"/>
</dbReference>
<dbReference type="SUPFAM" id="SSF54928">
    <property type="entry name" value="RNA-binding domain, RBD"/>
    <property type="match status" value="2"/>
</dbReference>
<keyword evidence="2" id="KW-1185">Reference proteome</keyword>
<evidence type="ECO:0008006" key="3">
    <source>
        <dbReference type="Google" id="ProtNLM"/>
    </source>
</evidence>
<accession>A0AA88HFI8</accession>
<gene>
    <name evidence="1" type="ORF">QYM36_013136</name>
</gene>
<sequence length="719" mass="82918">MNNHDTVTFQLKKPKTLVVEFRCRQCIFDGIIFTGEKEEKEKKKNQPITEEFIQHSELFNIGNCDIETIKITPTRGYPSALIAFKTEQIAKNTFERLRNELRGGVSLISEEGEHGTNDAEKLINTSKILYFANLHHKITSKEQVQRILHIAGAPKPEAILFFCRYLQYLNYGQLTFKTEQDMQLARKLLEDNADINGDWDQTHCFPDEIPIDVHGCEDLDLQNIILIENMSDRMNCEYLFNLLSIYGIVKKIGFLDAHRALIELRGSECAVSVCKSLEKKILFGKKIDVKNISTYSLLLNDGKFYEYKSFSNPKYIKSFDIDKVPEVCQDLAIKSFPPSFTFIDIQNLFIEAQMQPPITMPAISKSFSSETAFVCFQSEDSALQTVAILNNKKIKLKNETYSLKLNFQRNKRKKLQVPRAIADLPATISLNSSQKELYFQDLTFSLNSEEKIRRMITDIKAPQPDIIVLFSIRINFTYSGKLIFRTPDLAATAYNLMKVAFENKEENAVSFKFRPPSMTPYRSLCLWNVLLIDNLSDDISCDSLFNILCLYSKIKQIRFFEFNRALVEIKHSENNCIIPNLNGKSLFGRTLRIKALESWLPEYNKTVLSLKNDKPSWKWYLDRNVFHPGFNIAKASSLLYFRFPINNLKIDIATIMSQSKLPLPAILEVNNHRKNYTYGTIDMGSEESALETISELNNKVITEEDETIILRLNFKRQAE</sequence>
<reference evidence="1" key="1">
    <citation type="submission" date="2023-07" db="EMBL/GenBank/DDBJ databases">
        <title>Chromosome-level genome assembly of Artemia franciscana.</title>
        <authorList>
            <person name="Jo E."/>
        </authorList>
    </citation>
    <scope>NUCLEOTIDE SEQUENCE</scope>
    <source>
        <tissue evidence="1">Whole body</tissue>
    </source>
</reference>
<dbReference type="Proteomes" id="UP001187531">
    <property type="component" value="Unassembled WGS sequence"/>
</dbReference>
<dbReference type="InterPro" id="IPR012677">
    <property type="entry name" value="Nucleotide-bd_a/b_plait_sf"/>
</dbReference>
<comment type="caution">
    <text evidence="1">The sequence shown here is derived from an EMBL/GenBank/DDBJ whole genome shotgun (WGS) entry which is preliminary data.</text>
</comment>